<reference evidence="10 11" key="1">
    <citation type="submission" date="2016-10" db="EMBL/GenBank/DDBJ databases">
        <authorList>
            <person name="de Groot N.N."/>
        </authorList>
    </citation>
    <scope>NUCLEOTIDE SEQUENCE [LARGE SCALE GENOMIC DNA]</scope>
    <source>
        <strain evidence="10 11">DSM 24956</strain>
    </source>
</reference>
<dbReference type="RefSeq" id="WP_090124266.1">
    <property type="nucleotide sequence ID" value="NZ_FNNJ01000007.1"/>
</dbReference>
<feature type="chain" id="PRO_5011604200" evidence="8">
    <location>
        <begin position="27"/>
        <end position="2409"/>
    </location>
</feature>
<dbReference type="OrthoDB" id="2582440at2"/>
<dbReference type="Pfam" id="PF22544">
    <property type="entry name" value="HYDIN_VesB_CFA65-like_Ig"/>
    <property type="match status" value="2"/>
</dbReference>
<evidence type="ECO:0000259" key="9">
    <source>
        <dbReference type="SMART" id="SM00560"/>
    </source>
</evidence>
<dbReference type="GO" id="GO:0004553">
    <property type="term" value="F:hydrolase activity, hydrolyzing O-glycosyl compounds"/>
    <property type="evidence" value="ECO:0007669"/>
    <property type="project" value="UniProtKB-ARBA"/>
</dbReference>
<feature type="signal peptide" evidence="8">
    <location>
        <begin position="1"/>
        <end position="26"/>
    </location>
</feature>
<dbReference type="Gene3D" id="2.60.120.200">
    <property type="match status" value="1"/>
</dbReference>
<dbReference type="EMBL" id="FNNJ01000007">
    <property type="protein sequence ID" value="SDX64692.1"/>
    <property type="molecule type" value="Genomic_DNA"/>
</dbReference>
<evidence type="ECO:0000313" key="11">
    <source>
        <dbReference type="Proteomes" id="UP000199595"/>
    </source>
</evidence>
<evidence type="ECO:0000256" key="8">
    <source>
        <dbReference type="SAM" id="SignalP"/>
    </source>
</evidence>
<evidence type="ECO:0000256" key="6">
    <source>
        <dbReference type="ARBA" id="ARBA00023157"/>
    </source>
</evidence>
<keyword evidence="5" id="KW-0969">Cilium</keyword>
<dbReference type="GO" id="GO:0005737">
    <property type="term" value="C:cytoplasm"/>
    <property type="evidence" value="ECO:0007669"/>
    <property type="project" value="UniProtKB-SubCell"/>
</dbReference>
<dbReference type="Pfam" id="PF20009">
    <property type="entry name" value="GEVED"/>
    <property type="match status" value="1"/>
</dbReference>
<dbReference type="InterPro" id="IPR013783">
    <property type="entry name" value="Ig-like_fold"/>
</dbReference>
<dbReference type="Pfam" id="PF26628">
    <property type="entry name" value="DUF8202"/>
    <property type="match status" value="1"/>
</dbReference>
<dbReference type="Pfam" id="PF19081">
    <property type="entry name" value="Ig_7"/>
    <property type="match status" value="2"/>
</dbReference>
<dbReference type="InterPro" id="IPR044023">
    <property type="entry name" value="Ig_7"/>
</dbReference>
<sequence length="2409" mass="257818">MKLKTLNLVKVLALLCFFLSVNYSFAQVTIIDENFENDATPPAAIWTAGGLGYVSNGNTIQGSRSLRVIYNSGQTSSSPTFNAGLYSSIDFSFSFRPAGSMEDGDAIIVEFYNGASWSTVASFVAGGAIGQFSQNNNHNSGLITINSPTGTNAQLRFSISDNSGNSNERFFFDEVLVRGWSACTTYSLISTSVSTPVCQGNSTAVTLNSNSTNLPDGTYTVTYNLTGDNTATGQTATVTMSGGVGTFNTANLTNSGSTTVTITDLDNGTCNNSISTNNTAVVTVNTPPTEPTISSNITICNGDSTNLVGTSSGNTINWYTVSTGGTSIGSSASGTNFNVNPSSTITYYAESENGSGCSSSSRASVIITVNSPTITGTTPNSRIGTGTVTLGATASSGATISWYANASGGTALATGTSYTTPSISSTTTYYVEANNGGCISLPRTAIVATINTLSYCSTLIFTSDVEPITNVTFNTINYTTSATVNGTPGLEDFTSVSTSITQNGTYSITVEGNTAGPYTNHFRVFYDWNQDGDFIDTGESFYIGSISSSTGVDGIQASTNITVPATATLGSTVMRVVKAYNTDPTNPCGSYSYGQAEDYTVNIISSGPQPEINVQGNSTDIADGNTSISTTDDTDFGNVDITTGSVTHTYTVENTGTADLTVSNITSSNSLFTVSNITFSSVISGSNFTTFDITFNPNLTQTETSTIIIFNDDSNEDEYTFNVEGVGTTPIPEIDVLGLSTSIIGNGTNTPIIGDGTDFGTINTGSSSTITYTIENTGMANLNLTGSPIVAIAGASEFAVTSQPIASTIVAGNLLTFQVTYTPTLSGVTNNAVVSIINNDGDEGTYTFNIEGTGFTPVSVGTSHTIYYENFDDNNGNWTVTNPGGNTVWTYGVNTYLDATEGSHWYTSNYASYANDSKTYVTSPTIDLTGFTNLEFRIDYLVNTESTYDGMNIEYSINGGTTWQVLGAYSASPIDNWYNDTDVDGIGNNIDGWTGNPYNSTKTGHSDFQEAKISLPNSLNNRSNVLFRVQFGSDSGTVANGVNFDNVFVIGEYITPPSDPSLAPGGVTTNLKLWLKANKGTNTTVDGNSLAVWNDLASDNDAVGISTTQPIYNDNATENINFNPVVNFDNAAGYQMRGKGGYFSQDYFIVVQPDITYNAVNIGQQPLAGKFATEGFSVDGTGLAFGQISARYTDAVMAHTISSFPETGGPNATSYGRAYQNSSATVGGIMLINVKTNLAGDSSEIYVNGEQIDNAVGKSGNGSDLNFNEFNNLQYYLGTGRFTTNGHSVNSHLDGKISEVLSYSGKNSTLDQQKVLSSLAIKYGITLHRGSMIEYTDMNYLASDNTVIWDASEGSGLFNYNIAGIGRDDNSELHQKQSKTVNTVNDITIGLEDILATNNLNANTFTTDRNFLCWGHDNESLNTASPIIVDMSSGILPAGSLETEVEFTSVQRTWKVRKTGSDSYKSKVSIPETMLSATLTPPGDYLMFISDTPTFNPTSEYRVMTTNGINLEALYEFEGTKYITFGFAPERTFVRSIQFDGVNNYLDAGNTLDLNSSEFTVSAWIKRNNTNASILSKRDAGFTTGYDLGINNSGRVEMSWNGGSDSITSSIAIPTTEWHQIAVIFDGSDAKLYIDGVEDTSVTKSINNQPIANNESFLIAAADGEEANTTSYFQGNIDEVRIWDVALTEDELRYIMNQELEENSTIVAGTYFNTTIGTTPSKAITIPWSNLQAYYPMSTYTFTNCKDNSGNGNTAALKHLTTVDYQTAPLPYVSASNGDWDTNSTWTNGNVQTIPGAASIVDNAITVDWNIVQISSNVDLENNNTAIIPSTKNGERSVLGLIIDDTFNLNVIGTNPTDYSPGSGTGYGISVSHYLGLDGKIDLQGESQLVQTDQSDLTVGTNGILERDQQGEGNRYRYNDWSSPVYTATSTIASEIAVNGTGNYTTIADGLRDGTDPNAPVPINFTTSQDGAAGTPISISTHWMYKYANLPAADYSSWDHIGSTGRLYAGEGFLMKGPGDSGAADQNFVFVGKPNNGTIQLQVNGGYDYLVGNPYPSAMHVVPFIMDNQTTFRTGAIHLWDHYGGNSHTLGEYRAGYATLNAGGFVPASAHSDVSSSSDSDGNKDNPGQFIPVGQGFFVWANATGGIIEFNNNQRAFVTEATTNSTFLRGGTTNRSNGAFTDLRPKIRVGFDGPEIDHRQLLLTVDENTTEQVDYGYDAEIYDIINDDMYWLIGDGKFVIQAVGELSSESEIPLGIRSVKGGLLKIKIDEVENLDDSFEIYLKDNVTNETFDIRNTTFEVTQPANTNLSERYSIVFKPSETLDVKDEILATGFMLYFDSSNSEIKINNPKMLDIYNVDIYNMLGQQVTSNVINKNLNNISVPVSSIASGVYLIECKTYKGSFSKKIIIE</sequence>
<organism evidence="10 11">
    <name type="scientific">Lutibacter oricola</name>
    <dbReference type="NCBI Taxonomy" id="762486"/>
    <lineage>
        <taxon>Bacteria</taxon>
        <taxon>Pseudomonadati</taxon>
        <taxon>Bacteroidota</taxon>
        <taxon>Flavobacteriia</taxon>
        <taxon>Flavobacteriales</taxon>
        <taxon>Flavobacteriaceae</taxon>
        <taxon>Lutibacter</taxon>
    </lineage>
</organism>
<dbReference type="Proteomes" id="UP000199595">
    <property type="component" value="Unassembled WGS sequence"/>
</dbReference>
<comment type="subcellular location">
    <subcellularLocation>
        <location evidence="1">Cell projection</location>
        <location evidence="1">Cilium</location>
    </subcellularLocation>
    <subcellularLocation>
        <location evidence="2">Cytoplasm</location>
    </subcellularLocation>
</comment>
<dbReference type="Pfam" id="PF13385">
    <property type="entry name" value="Laminin_G_3"/>
    <property type="match status" value="1"/>
</dbReference>
<dbReference type="STRING" id="762486.SAMN05444411_107128"/>
<keyword evidence="7" id="KW-0966">Cell projection</keyword>
<protein>
    <submittedName>
        <fullName evidence="10">Por secretion system C-terminal sorting domain-containing protein</fullName>
    </submittedName>
</protein>
<dbReference type="Pfam" id="PF18962">
    <property type="entry name" value="Por_Secre_tail"/>
    <property type="match status" value="1"/>
</dbReference>
<gene>
    <name evidence="10" type="ORF">SAMN05444411_107128</name>
</gene>
<accession>A0A1H3DDV9</accession>
<feature type="domain" description="LamG-like jellyroll fold" evidence="9">
    <location>
        <begin position="1557"/>
        <end position="1690"/>
    </location>
</feature>
<evidence type="ECO:0000256" key="3">
    <source>
        <dbReference type="ARBA" id="ARBA00022490"/>
    </source>
</evidence>
<evidence type="ECO:0000256" key="4">
    <source>
        <dbReference type="ARBA" id="ARBA00022729"/>
    </source>
</evidence>
<dbReference type="InterPro" id="IPR026444">
    <property type="entry name" value="Secre_tail"/>
</dbReference>
<dbReference type="SUPFAM" id="SSF49899">
    <property type="entry name" value="Concanavalin A-like lectins/glucanases"/>
    <property type="match status" value="1"/>
</dbReference>
<keyword evidence="3" id="KW-0963">Cytoplasm</keyword>
<name>A0A1H3DDV9_9FLAO</name>
<keyword evidence="6" id="KW-1015">Disulfide bond</keyword>
<dbReference type="Gene3D" id="2.60.120.260">
    <property type="entry name" value="Galactose-binding domain-like"/>
    <property type="match status" value="1"/>
</dbReference>
<dbReference type="NCBIfam" id="NF012200">
    <property type="entry name" value="choice_anch_D"/>
    <property type="match status" value="2"/>
</dbReference>
<keyword evidence="11" id="KW-1185">Reference proteome</keyword>
<dbReference type="InterPro" id="IPR013320">
    <property type="entry name" value="ConA-like_dom_sf"/>
</dbReference>
<dbReference type="InterPro" id="IPR045474">
    <property type="entry name" value="GEVED"/>
</dbReference>
<evidence type="ECO:0000256" key="1">
    <source>
        <dbReference type="ARBA" id="ARBA00004138"/>
    </source>
</evidence>
<evidence type="ECO:0000256" key="7">
    <source>
        <dbReference type="ARBA" id="ARBA00023273"/>
    </source>
</evidence>
<dbReference type="InterPro" id="IPR006558">
    <property type="entry name" value="LamG-like"/>
</dbReference>
<dbReference type="InterPro" id="IPR058515">
    <property type="entry name" value="DUF8202"/>
</dbReference>
<dbReference type="Gene3D" id="2.60.40.10">
    <property type="entry name" value="Immunoglobulins"/>
    <property type="match status" value="2"/>
</dbReference>
<evidence type="ECO:0000256" key="2">
    <source>
        <dbReference type="ARBA" id="ARBA00004496"/>
    </source>
</evidence>
<dbReference type="SMART" id="SM00560">
    <property type="entry name" value="LamGL"/>
    <property type="match status" value="1"/>
</dbReference>
<keyword evidence="4 8" id="KW-0732">Signal</keyword>
<evidence type="ECO:0000313" key="10">
    <source>
        <dbReference type="EMBL" id="SDX64692.1"/>
    </source>
</evidence>
<dbReference type="InterPro" id="IPR053879">
    <property type="entry name" value="HYDIN_VesB_CFA65-like_Ig"/>
</dbReference>
<evidence type="ECO:0000256" key="5">
    <source>
        <dbReference type="ARBA" id="ARBA00023069"/>
    </source>
</evidence>
<dbReference type="GO" id="GO:0005975">
    <property type="term" value="P:carbohydrate metabolic process"/>
    <property type="evidence" value="ECO:0007669"/>
    <property type="project" value="UniProtKB-ARBA"/>
</dbReference>
<proteinExistence type="predicted"/>
<dbReference type="NCBIfam" id="TIGR04183">
    <property type="entry name" value="Por_Secre_tail"/>
    <property type="match status" value="1"/>
</dbReference>